<dbReference type="PROSITE" id="PS50157">
    <property type="entry name" value="ZINC_FINGER_C2H2_2"/>
    <property type="match status" value="1"/>
</dbReference>
<evidence type="ECO:0000259" key="6">
    <source>
        <dbReference type="PROSITE" id="PS50157"/>
    </source>
</evidence>
<dbReference type="Proteomes" id="UP000014760">
    <property type="component" value="Unassembled WGS sequence"/>
</dbReference>
<evidence type="ECO:0000256" key="1">
    <source>
        <dbReference type="ARBA" id="ARBA00022723"/>
    </source>
</evidence>
<keyword evidence="3 5" id="KW-0863">Zinc-finger</keyword>
<proteinExistence type="predicted"/>
<dbReference type="HOGENOM" id="CLU_1225820_0_0_1"/>
<keyword evidence="9" id="KW-1185">Reference proteome</keyword>
<dbReference type="AlphaFoldDB" id="R7TP29"/>
<dbReference type="EnsemblMetazoa" id="CapteT190073">
    <property type="protein sequence ID" value="CapteP190073"/>
    <property type="gene ID" value="CapteG190073"/>
</dbReference>
<dbReference type="PROSITE" id="PS00028">
    <property type="entry name" value="ZINC_FINGER_C2H2_1"/>
    <property type="match status" value="1"/>
</dbReference>
<dbReference type="Gene3D" id="3.30.160.60">
    <property type="entry name" value="Classic Zinc Finger"/>
    <property type="match status" value="2"/>
</dbReference>
<feature type="domain" description="C2H2-type" evidence="6">
    <location>
        <begin position="53"/>
        <end position="81"/>
    </location>
</feature>
<accession>R7TP29</accession>
<evidence type="ECO:0000256" key="3">
    <source>
        <dbReference type="ARBA" id="ARBA00022771"/>
    </source>
</evidence>
<organism evidence="7">
    <name type="scientific">Capitella teleta</name>
    <name type="common">Polychaete worm</name>
    <dbReference type="NCBI Taxonomy" id="283909"/>
    <lineage>
        <taxon>Eukaryota</taxon>
        <taxon>Metazoa</taxon>
        <taxon>Spiralia</taxon>
        <taxon>Lophotrochozoa</taxon>
        <taxon>Annelida</taxon>
        <taxon>Polychaeta</taxon>
        <taxon>Sedentaria</taxon>
        <taxon>Scolecida</taxon>
        <taxon>Capitellidae</taxon>
        <taxon>Capitella</taxon>
    </lineage>
</organism>
<name>R7TP29_CAPTE</name>
<reference evidence="7 9" key="2">
    <citation type="journal article" date="2013" name="Nature">
        <title>Insights into bilaterian evolution from three spiralian genomes.</title>
        <authorList>
            <person name="Simakov O."/>
            <person name="Marletaz F."/>
            <person name="Cho S.J."/>
            <person name="Edsinger-Gonzales E."/>
            <person name="Havlak P."/>
            <person name="Hellsten U."/>
            <person name="Kuo D.H."/>
            <person name="Larsson T."/>
            <person name="Lv J."/>
            <person name="Arendt D."/>
            <person name="Savage R."/>
            <person name="Osoegawa K."/>
            <person name="de Jong P."/>
            <person name="Grimwood J."/>
            <person name="Chapman J.A."/>
            <person name="Shapiro H."/>
            <person name="Aerts A."/>
            <person name="Otillar R.P."/>
            <person name="Terry A.Y."/>
            <person name="Boore J.L."/>
            <person name="Grigoriev I.V."/>
            <person name="Lindberg D.R."/>
            <person name="Seaver E.C."/>
            <person name="Weisblat D.A."/>
            <person name="Putnam N.H."/>
            <person name="Rokhsar D.S."/>
        </authorList>
    </citation>
    <scope>NUCLEOTIDE SEQUENCE</scope>
    <source>
        <strain evidence="7 9">I ESC-2004</strain>
    </source>
</reference>
<dbReference type="GO" id="GO:0008270">
    <property type="term" value="F:zinc ion binding"/>
    <property type="evidence" value="ECO:0007669"/>
    <property type="project" value="UniProtKB-KW"/>
</dbReference>
<dbReference type="PANTHER" id="PTHR24379:SF121">
    <property type="entry name" value="C2H2-TYPE DOMAIN-CONTAINING PROTEIN"/>
    <property type="match status" value="1"/>
</dbReference>
<sequence length="226" mass="26402">MSMSQQQDFPDEGTFCLYHSRVSTAGQFRCASRFKHLINADETKLAELKKSEVRCDICQSVFRNLKVLNQHIRTIHEKRFPHHCDKCGAGLKTRAGLLQHRCSVRKGRPRKRKLEESDEEEEVDQCIFCGQDIASMDSYKDHMQYECPQNPQRRFKCSECSFESKSQKQFENHNCDEENTDRECEEDSDEAEEAETPANQCRKCGRVLRTVFALKHHSCRKESSLR</sequence>
<evidence type="ECO:0000313" key="9">
    <source>
        <dbReference type="Proteomes" id="UP000014760"/>
    </source>
</evidence>
<reference evidence="9" key="1">
    <citation type="submission" date="2012-12" db="EMBL/GenBank/DDBJ databases">
        <authorList>
            <person name="Hellsten U."/>
            <person name="Grimwood J."/>
            <person name="Chapman J.A."/>
            <person name="Shapiro H."/>
            <person name="Aerts A."/>
            <person name="Otillar R.P."/>
            <person name="Terry A.Y."/>
            <person name="Boore J.L."/>
            <person name="Simakov O."/>
            <person name="Marletaz F."/>
            <person name="Cho S.-J."/>
            <person name="Edsinger-Gonzales E."/>
            <person name="Havlak P."/>
            <person name="Kuo D.-H."/>
            <person name="Larsson T."/>
            <person name="Lv J."/>
            <person name="Arendt D."/>
            <person name="Savage R."/>
            <person name="Osoegawa K."/>
            <person name="de Jong P."/>
            <person name="Lindberg D.R."/>
            <person name="Seaver E.C."/>
            <person name="Weisblat D.A."/>
            <person name="Putnam N.H."/>
            <person name="Grigoriev I.V."/>
            <person name="Rokhsar D.S."/>
        </authorList>
    </citation>
    <scope>NUCLEOTIDE SEQUENCE</scope>
    <source>
        <strain evidence="9">I ESC-2004</strain>
    </source>
</reference>
<dbReference type="InterPro" id="IPR013087">
    <property type="entry name" value="Znf_C2H2_type"/>
</dbReference>
<evidence type="ECO:0000256" key="4">
    <source>
        <dbReference type="ARBA" id="ARBA00022833"/>
    </source>
</evidence>
<dbReference type="STRING" id="283909.R7TP29"/>
<evidence type="ECO:0000256" key="5">
    <source>
        <dbReference type="PROSITE-ProRule" id="PRU00042"/>
    </source>
</evidence>
<protein>
    <recommendedName>
        <fullName evidence="6">C2H2-type domain-containing protein</fullName>
    </recommendedName>
</protein>
<keyword evidence="2" id="KW-0677">Repeat</keyword>
<keyword evidence="4" id="KW-0862">Zinc</keyword>
<evidence type="ECO:0000313" key="7">
    <source>
        <dbReference type="EMBL" id="ELT95292.1"/>
    </source>
</evidence>
<dbReference type="PANTHER" id="PTHR24379">
    <property type="entry name" value="KRAB AND ZINC FINGER DOMAIN-CONTAINING"/>
    <property type="match status" value="1"/>
</dbReference>
<dbReference type="SUPFAM" id="SSF57667">
    <property type="entry name" value="beta-beta-alpha zinc fingers"/>
    <property type="match status" value="1"/>
</dbReference>
<dbReference type="OrthoDB" id="4737882at2759"/>
<dbReference type="EMBL" id="KB309171">
    <property type="protein sequence ID" value="ELT95292.1"/>
    <property type="molecule type" value="Genomic_DNA"/>
</dbReference>
<keyword evidence="1" id="KW-0479">Metal-binding</keyword>
<dbReference type="SMART" id="SM00355">
    <property type="entry name" value="ZnF_C2H2"/>
    <property type="match status" value="3"/>
</dbReference>
<evidence type="ECO:0000256" key="2">
    <source>
        <dbReference type="ARBA" id="ARBA00022737"/>
    </source>
</evidence>
<dbReference type="InterPro" id="IPR036236">
    <property type="entry name" value="Znf_C2H2_sf"/>
</dbReference>
<reference evidence="8" key="3">
    <citation type="submission" date="2015-06" db="UniProtKB">
        <authorList>
            <consortium name="EnsemblMetazoa"/>
        </authorList>
    </citation>
    <scope>IDENTIFICATION</scope>
</reference>
<evidence type="ECO:0000313" key="8">
    <source>
        <dbReference type="EnsemblMetazoa" id="CapteP190073"/>
    </source>
</evidence>
<dbReference type="EMBL" id="AMQN01011900">
    <property type="status" value="NOT_ANNOTATED_CDS"/>
    <property type="molecule type" value="Genomic_DNA"/>
</dbReference>
<gene>
    <name evidence="7" type="ORF">CAPTEDRAFT_190073</name>
</gene>